<feature type="compositionally biased region" description="Low complexity" evidence="1">
    <location>
        <begin position="75"/>
        <end position="87"/>
    </location>
</feature>
<keyword evidence="2" id="KW-0472">Membrane</keyword>
<feature type="transmembrane region" description="Helical" evidence="2">
    <location>
        <begin position="7"/>
        <end position="27"/>
    </location>
</feature>
<reference evidence="4" key="1">
    <citation type="submission" date="2018-10" db="EMBL/GenBank/DDBJ databases">
        <title>Transcriptome assembly of Aceria tosichella (Wheat curl mite) Type 2.</title>
        <authorList>
            <person name="Scully E.D."/>
            <person name="Geib S.M."/>
            <person name="Palmer N.A."/>
            <person name="Gupta A.K."/>
            <person name="Sarath G."/>
            <person name="Tatineni S."/>
        </authorList>
    </citation>
    <scope>NUCLEOTIDE SEQUENCE</scope>
    <source>
        <strain evidence="4">LincolnNE</strain>
    </source>
</reference>
<sequence>MQLVNSNIALSLGFVIGLVALVGNHLIQVVDCRDQQQPQQTARFGRSQQQNSANNNGNSNLSSTSNLRERAATTSSSNRNSSNSSPNERFRESSPSFAEDELPPDFYEMPPEQLDLGMNATGRAPVPILSVAVLQNGQLIDNAITVHPGTPLEMVIYLDDKSAKVYGLLASFLKVQDDTYRQREEVIITNGCSIDTYIFGNFEHNPDDQSLRAKFRAFKFPDSNFVRFIGTVNVCIKQCAKVNCSGGGAASRRKRASGGGEDARDRLVQLTVSTVLKIGNSSH</sequence>
<dbReference type="PANTHER" id="PTHR47327:SF7">
    <property type="entry name" value="GH08941P"/>
    <property type="match status" value="1"/>
</dbReference>
<accession>A0A6G1SHJ0</accession>
<dbReference type="AlphaFoldDB" id="A0A6G1SHJ0"/>
<dbReference type="InterPro" id="IPR052774">
    <property type="entry name" value="Celegans_DevNeuronal_Protein"/>
</dbReference>
<name>A0A6G1SHJ0_9ACAR</name>
<keyword evidence="2" id="KW-0812">Transmembrane</keyword>
<proteinExistence type="predicted"/>
<evidence type="ECO:0000256" key="1">
    <source>
        <dbReference type="SAM" id="MobiDB-lite"/>
    </source>
</evidence>
<dbReference type="PROSITE" id="PS51034">
    <property type="entry name" value="ZP_2"/>
    <property type="match status" value="1"/>
</dbReference>
<dbReference type="Pfam" id="PF00100">
    <property type="entry name" value="Zona_pellucida"/>
    <property type="match status" value="1"/>
</dbReference>
<dbReference type="EMBL" id="GGYP01005058">
    <property type="protein sequence ID" value="MDE49829.1"/>
    <property type="molecule type" value="Transcribed_RNA"/>
</dbReference>
<evidence type="ECO:0000256" key="2">
    <source>
        <dbReference type="SAM" id="Phobius"/>
    </source>
</evidence>
<evidence type="ECO:0000313" key="4">
    <source>
        <dbReference type="EMBL" id="MDE49829.1"/>
    </source>
</evidence>
<dbReference type="InterPro" id="IPR055355">
    <property type="entry name" value="ZP-C"/>
</dbReference>
<evidence type="ECO:0000259" key="3">
    <source>
        <dbReference type="PROSITE" id="PS51034"/>
    </source>
</evidence>
<feature type="region of interest" description="Disordered" evidence="1">
    <location>
        <begin position="38"/>
        <end position="113"/>
    </location>
</feature>
<dbReference type="InterPro" id="IPR001507">
    <property type="entry name" value="ZP_dom"/>
</dbReference>
<gene>
    <name evidence="4" type="ORF">g.9406</name>
</gene>
<dbReference type="PANTHER" id="PTHR47327">
    <property type="entry name" value="FI18240P1-RELATED"/>
    <property type="match status" value="1"/>
</dbReference>
<organism evidence="4">
    <name type="scientific">Aceria tosichella</name>
    <name type="common">wheat curl mite</name>
    <dbReference type="NCBI Taxonomy" id="561515"/>
    <lineage>
        <taxon>Eukaryota</taxon>
        <taxon>Metazoa</taxon>
        <taxon>Ecdysozoa</taxon>
        <taxon>Arthropoda</taxon>
        <taxon>Chelicerata</taxon>
        <taxon>Arachnida</taxon>
        <taxon>Acari</taxon>
        <taxon>Acariformes</taxon>
        <taxon>Trombidiformes</taxon>
        <taxon>Prostigmata</taxon>
        <taxon>Eupodina</taxon>
        <taxon>Eriophyoidea</taxon>
        <taxon>Eriophyidae</taxon>
        <taxon>Eriophyinae</taxon>
        <taxon>Aceriini</taxon>
        <taxon>Aceria</taxon>
    </lineage>
</organism>
<dbReference type="GO" id="GO:0009653">
    <property type="term" value="P:anatomical structure morphogenesis"/>
    <property type="evidence" value="ECO:0007669"/>
    <property type="project" value="TreeGrafter"/>
</dbReference>
<protein>
    <recommendedName>
        <fullName evidence="3">ZP domain-containing protein</fullName>
    </recommendedName>
</protein>
<feature type="compositionally biased region" description="Low complexity" evidence="1">
    <location>
        <begin position="47"/>
        <end position="66"/>
    </location>
</feature>
<feature type="domain" description="ZP" evidence="3">
    <location>
        <begin position="1"/>
        <end position="251"/>
    </location>
</feature>
<keyword evidence="2" id="KW-1133">Transmembrane helix</keyword>